<comment type="cofactor">
    <cofactor evidence="1 5">
        <name>Zn(2+)</name>
        <dbReference type="ChEBI" id="CHEBI:29105"/>
    </cofactor>
</comment>
<reference evidence="7" key="1">
    <citation type="journal article" date="2020" name="Stud. Mycol.">
        <title>101 Dothideomycetes genomes: a test case for predicting lifestyles and emergence of pathogens.</title>
        <authorList>
            <person name="Haridas S."/>
            <person name="Albert R."/>
            <person name="Binder M."/>
            <person name="Bloem J."/>
            <person name="Labutti K."/>
            <person name="Salamov A."/>
            <person name="Andreopoulos B."/>
            <person name="Baker S."/>
            <person name="Barry K."/>
            <person name="Bills G."/>
            <person name="Bluhm B."/>
            <person name="Cannon C."/>
            <person name="Castanera R."/>
            <person name="Culley D."/>
            <person name="Daum C."/>
            <person name="Ezra D."/>
            <person name="Gonzalez J."/>
            <person name="Henrissat B."/>
            <person name="Kuo A."/>
            <person name="Liang C."/>
            <person name="Lipzen A."/>
            <person name="Lutzoni F."/>
            <person name="Magnuson J."/>
            <person name="Mondo S."/>
            <person name="Nolan M."/>
            <person name="Ohm R."/>
            <person name="Pangilinan J."/>
            <person name="Park H.-J."/>
            <person name="Ramirez L."/>
            <person name="Alfaro M."/>
            <person name="Sun H."/>
            <person name="Tritt A."/>
            <person name="Yoshinaga Y."/>
            <person name="Zwiers L.-H."/>
            <person name="Turgeon B."/>
            <person name="Goodwin S."/>
            <person name="Spatafora J."/>
            <person name="Crous P."/>
            <person name="Grigoriev I."/>
        </authorList>
    </citation>
    <scope>NUCLEOTIDE SEQUENCE</scope>
    <source>
        <strain evidence="7">CBS 133067</strain>
    </source>
</reference>
<dbReference type="Pfam" id="PF08240">
    <property type="entry name" value="ADH_N"/>
    <property type="match status" value="1"/>
</dbReference>
<dbReference type="SUPFAM" id="SSF51735">
    <property type="entry name" value="NAD(P)-binding Rossmann-fold domains"/>
    <property type="match status" value="1"/>
</dbReference>
<dbReference type="InterPro" id="IPR002328">
    <property type="entry name" value="ADH_Zn_CS"/>
</dbReference>
<dbReference type="InterPro" id="IPR036291">
    <property type="entry name" value="NAD(P)-bd_dom_sf"/>
</dbReference>
<evidence type="ECO:0000256" key="1">
    <source>
        <dbReference type="ARBA" id="ARBA00001947"/>
    </source>
</evidence>
<dbReference type="Pfam" id="PF00107">
    <property type="entry name" value="ADH_zinc_N"/>
    <property type="match status" value="1"/>
</dbReference>
<dbReference type="SUPFAM" id="SSF50129">
    <property type="entry name" value="GroES-like"/>
    <property type="match status" value="1"/>
</dbReference>
<comment type="caution">
    <text evidence="7">The sequence shown here is derived from an EMBL/GenBank/DDBJ whole genome shotgun (WGS) entry which is preliminary data.</text>
</comment>
<evidence type="ECO:0000259" key="6">
    <source>
        <dbReference type="SMART" id="SM00829"/>
    </source>
</evidence>
<keyword evidence="2 5" id="KW-0479">Metal-binding</keyword>
<dbReference type="OrthoDB" id="1879366at2759"/>
<dbReference type="InterPro" id="IPR013149">
    <property type="entry name" value="ADH-like_C"/>
</dbReference>
<dbReference type="InterPro" id="IPR047109">
    <property type="entry name" value="CAD-like"/>
</dbReference>
<dbReference type="InterPro" id="IPR013154">
    <property type="entry name" value="ADH-like_N"/>
</dbReference>
<dbReference type="InterPro" id="IPR020843">
    <property type="entry name" value="ER"/>
</dbReference>
<keyword evidence="8" id="KW-1185">Reference proteome</keyword>
<dbReference type="FunFam" id="3.40.50.720:FF:000022">
    <property type="entry name" value="Cinnamyl alcohol dehydrogenase"/>
    <property type="match status" value="1"/>
</dbReference>
<accession>A0A9P4IBK2</accession>
<protein>
    <submittedName>
        <fullName evidence="7">GroES-like protein</fullName>
    </submittedName>
</protein>
<dbReference type="PANTHER" id="PTHR42683">
    <property type="entry name" value="ALDEHYDE REDUCTASE"/>
    <property type="match status" value="1"/>
</dbReference>
<dbReference type="InterPro" id="IPR011032">
    <property type="entry name" value="GroES-like_sf"/>
</dbReference>
<feature type="domain" description="Enoyl reductase (ER)" evidence="6">
    <location>
        <begin position="9"/>
        <end position="331"/>
    </location>
</feature>
<dbReference type="PROSITE" id="PS00059">
    <property type="entry name" value="ADH_ZINC"/>
    <property type="match status" value="1"/>
</dbReference>
<evidence type="ECO:0000256" key="4">
    <source>
        <dbReference type="ARBA" id="ARBA00023002"/>
    </source>
</evidence>
<evidence type="ECO:0000313" key="8">
    <source>
        <dbReference type="Proteomes" id="UP000799772"/>
    </source>
</evidence>
<evidence type="ECO:0000256" key="3">
    <source>
        <dbReference type="ARBA" id="ARBA00022833"/>
    </source>
</evidence>
<dbReference type="CDD" id="cd05283">
    <property type="entry name" value="CAD1"/>
    <property type="match status" value="1"/>
</dbReference>
<dbReference type="Proteomes" id="UP000799772">
    <property type="component" value="Unassembled WGS sequence"/>
</dbReference>
<gene>
    <name evidence="7" type="ORF">NA57DRAFT_40386</name>
</gene>
<name>A0A9P4IBK2_9PEZI</name>
<keyword evidence="3 5" id="KW-0862">Zinc</keyword>
<dbReference type="Gene3D" id="3.90.180.10">
    <property type="entry name" value="Medium-chain alcohol dehydrogenases, catalytic domain"/>
    <property type="match status" value="1"/>
</dbReference>
<dbReference type="AlphaFoldDB" id="A0A9P4IBK2"/>
<evidence type="ECO:0000256" key="5">
    <source>
        <dbReference type="RuleBase" id="RU361277"/>
    </source>
</evidence>
<organism evidence="7 8">
    <name type="scientific">Rhizodiscina lignyota</name>
    <dbReference type="NCBI Taxonomy" id="1504668"/>
    <lineage>
        <taxon>Eukaryota</taxon>
        <taxon>Fungi</taxon>
        <taxon>Dikarya</taxon>
        <taxon>Ascomycota</taxon>
        <taxon>Pezizomycotina</taxon>
        <taxon>Dothideomycetes</taxon>
        <taxon>Pleosporomycetidae</taxon>
        <taxon>Aulographales</taxon>
        <taxon>Rhizodiscinaceae</taxon>
        <taxon>Rhizodiscina</taxon>
    </lineage>
</organism>
<dbReference type="SMART" id="SM00829">
    <property type="entry name" value="PKS_ER"/>
    <property type="match status" value="1"/>
</dbReference>
<dbReference type="GO" id="GO:0008270">
    <property type="term" value="F:zinc ion binding"/>
    <property type="evidence" value="ECO:0007669"/>
    <property type="project" value="InterPro"/>
</dbReference>
<dbReference type="EMBL" id="ML978127">
    <property type="protein sequence ID" value="KAF2097724.1"/>
    <property type="molecule type" value="Genomic_DNA"/>
</dbReference>
<sequence length="335" mass="36309">MPSFTVFKGLKDGSIVETTTTRPDLTADQVLVRITASGLCFTDVHHRHRDIGLGHEGAGVVEAIGPDVKSLKKGDRVGWGYLQNSCGECRECLTGRETFCVRREIYGTANFDQGSMGSHAVWHETFLFRIPEGMSDVDAAPLMCGGATVWAAMELYGIGPTSRVGIIGVGGLGHLAIQFVSKMGAEAVVFSGTNSKEAEARRLGANQFYAVKGKSSINDKELQSSLDCLLVTASDQPNWDLYIPLMAANGKIIPLSVAEGDFKIPYMPMIMKGLTVQGSLVAPRFSHRNMLAFAARNGIKPIINEFPLSVEGIEKAFDVLNEGKMRYRGVLIPQH</sequence>
<comment type="similarity">
    <text evidence="5">Belongs to the zinc-containing alcohol dehydrogenase family.</text>
</comment>
<evidence type="ECO:0000256" key="2">
    <source>
        <dbReference type="ARBA" id="ARBA00022723"/>
    </source>
</evidence>
<dbReference type="GO" id="GO:0016616">
    <property type="term" value="F:oxidoreductase activity, acting on the CH-OH group of donors, NAD or NADP as acceptor"/>
    <property type="evidence" value="ECO:0007669"/>
    <property type="project" value="InterPro"/>
</dbReference>
<proteinExistence type="inferred from homology"/>
<evidence type="ECO:0000313" key="7">
    <source>
        <dbReference type="EMBL" id="KAF2097724.1"/>
    </source>
</evidence>
<dbReference type="Gene3D" id="3.40.50.720">
    <property type="entry name" value="NAD(P)-binding Rossmann-like Domain"/>
    <property type="match status" value="1"/>
</dbReference>
<keyword evidence="4" id="KW-0560">Oxidoreductase</keyword>